<evidence type="ECO:0000313" key="15">
    <source>
        <dbReference type="Proteomes" id="UP000803884"/>
    </source>
</evidence>
<feature type="domain" description="Topoisomerase 6 subunit A/Spo11 TOPRIM" evidence="13">
    <location>
        <begin position="227"/>
        <end position="391"/>
    </location>
</feature>
<dbReference type="RefSeq" id="XP_069225263.1">
    <property type="nucleotide sequence ID" value="XM_069377632.1"/>
</dbReference>
<feature type="domain" description="Spo11/DNA topoisomerase VI subunit A N-terminal" evidence="12">
    <location>
        <begin position="116"/>
        <end position="177"/>
    </location>
</feature>
<dbReference type="Gene3D" id="3.40.1360.10">
    <property type="match status" value="1"/>
</dbReference>
<dbReference type="GO" id="GO:0003677">
    <property type="term" value="F:DNA binding"/>
    <property type="evidence" value="ECO:0007669"/>
    <property type="project" value="UniProtKB-UniRule"/>
</dbReference>
<evidence type="ECO:0000256" key="11">
    <source>
        <dbReference type="SAM" id="MobiDB-lite"/>
    </source>
</evidence>
<dbReference type="EMBL" id="JAAQHG020000062">
    <property type="protein sequence ID" value="KAL1582156.1"/>
    <property type="molecule type" value="Genomic_DNA"/>
</dbReference>
<evidence type="ECO:0000256" key="10">
    <source>
        <dbReference type="PROSITE-ProRule" id="PRU01385"/>
    </source>
</evidence>
<name>A0AB34KE37_9PEZI</name>
<dbReference type="GO" id="GO:0000228">
    <property type="term" value="C:nuclear chromosome"/>
    <property type="evidence" value="ECO:0007669"/>
    <property type="project" value="TreeGrafter"/>
</dbReference>
<comment type="catalytic activity">
    <reaction evidence="1 10">
        <text>ATP-dependent breakage, passage and rejoining of double-stranded DNA.</text>
        <dbReference type="EC" id="5.6.2.2"/>
    </reaction>
</comment>
<keyword evidence="9 10" id="KW-0413">Isomerase</keyword>
<dbReference type="GeneID" id="96010470"/>
<feature type="region of interest" description="Disordered" evidence="11">
    <location>
        <begin position="1"/>
        <end position="26"/>
    </location>
</feature>
<dbReference type="PANTHER" id="PTHR10848">
    <property type="entry name" value="MEIOTIC RECOMBINATION PROTEIN SPO11"/>
    <property type="match status" value="1"/>
</dbReference>
<dbReference type="Pfam" id="PF04406">
    <property type="entry name" value="TP6A_N"/>
    <property type="match status" value="1"/>
</dbReference>
<evidence type="ECO:0000256" key="6">
    <source>
        <dbReference type="ARBA" id="ARBA00022842"/>
    </source>
</evidence>
<evidence type="ECO:0000256" key="2">
    <source>
        <dbReference type="ARBA" id="ARBA00001946"/>
    </source>
</evidence>
<dbReference type="PROSITE" id="PS52041">
    <property type="entry name" value="TOPO_IIB"/>
    <property type="match status" value="1"/>
</dbReference>
<evidence type="ECO:0000256" key="4">
    <source>
        <dbReference type="ARBA" id="ARBA00012895"/>
    </source>
</evidence>
<evidence type="ECO:0000256" key="3">
    <source>
        <dbReference type="ARBA" id="ARBA00006559"/>
    </source>
</evidence>
<dbReference type="PANTHER" id="PTHR10848:SF0">
    <property type="entry name" value="MEIOTIC RECOMBINATION PROTEIN SPO11"/>
    <property type="match status" value="1"/>
</dbReference>
<keyword evidence="15" id="KW-1185">Reference proteome</keyword>
<dbReference type="GO" id="GO:0046872">
    <property type="term" value="F:metal ion binding"/>
    <property type="evidence" value="ECO:0007669"/>
    <property type="project" value="UniProtKB-KW"/>
</dbReference>
<dbReference type="EC" id="5.6.2.2" evidence="4"/>
<keyword evidence="6" id="KW-0460">Magnesium</keyword>
<evidence type="ECO:0000256" key="5">
    <source>
        <dbReference type="ARBA" id="ARBA00022723"/>
    </source>
</evidence>
<comment type="similarity">
    <text evidence="3 10">Belongs to the TOP6A family.</text>
</comment>
<protein>
    <recommendedName>
        <fullName evidence="4">DNA topoisomerase (ATP-hydrolyzing)</fullName>
        <ecNumber evidence="4">5.6.2.2</ecNumber>
    </recommendedName>
</protein>
<dbReference type="Pfam" id="PF21180">
    <property type="entry name" value="TOP6A-Spo11_Toprim"/>
    <property type="match status" value="1"/>
</dbReference>
<dbReference type="GO" id="GO:0005524">
    <property type="term" value="F:ATP binding"/>
    <property type="evidence" value="ECO:0007669"/>
    <property type="project" value="InterPro"/>
</dbReference>
<evidence type="ECO:0000256" key="9">
    <source>
        <dbReference type="ARBA" id="ARBA00023235"/>
    </source>
</evidence>
<accession>A0AB34KE37</accession>
<keyword evidence="5" id="KW-0479">Metal-binding</keyword>
<dbReference type="GO" id="GO:0007131">
    <property type="term" value="P:reciprocal meiotic recombination"/>
    <property type="evidence" value="ECO:0007669"/>
    <property type="project" value="TreeGrafter"/>
</dbReference>
<dbReference type="PRINTS" id="PR01550">
    <property type="entry name" value="TOP6AFAMILY"/>
</dbReference>
<dbReference type="AlphaFoldDB" id="A0AB34KE37"/>
<evidence type="ECO:0000259" key="13">
    <source>
        <dbReference type="Pfam" id="PF21180"/>
    </source>
</evidence>
<feature type="active site" description="O-(5'-phospho-DNA)-tyrosine intermediate" evidence="10">
    <location>
        <position position="145"/>
    </location>
</feature>
<dbReference type="Proteomes" id="UP000803884">
    <property type="component" value="Unassembled WGS sequence"/>
</dbReference>
<dbReference type="SUPFAM" id="SSF56726">
    <property type="entry name" value="DNA topoisomerase IV, alpha subunit"/>
    <property type="match status" value="1"/>
</dbReference>
<comment type="cofactor">
    <cofactor evidence="2">
        <name>Mg(2+)</name>
        <dbReference type="ChEBI" id="CHEBI:18420"/>
    </cofactor>
</comment>
<dbReference type="GO" id="GO:0042138">
    <property type="term" value="P:meiotic DNA double-strand break formation"/>
    <property type="evidence" value="ECO:0007669"/>
    <property type="project" value="TreeGrafter"/>
</dbReference>
<dbReference type="InterPro" id="IPR002815">
    <property type="entry name" value="Spo11/TopoVI_A"/>
</dbReference>
<proteinExistence type="inferred from homology"/>
<keyword evidence="8 10" id="KW-0238">DNA-binding</keyword>
<keyword evidence="7 10" id="KW-0799">Topoisomerase</keyword>
<dbReference type="InterPro" id="IPR036388">
    <property type="entry name" value="WH-like_DNA-bd_sf"/>
</dbReference>
<evidence type="ECO:0000256" key="1">
    <source>
        <dbReference type="ARBA" id="ARBA00000185"/>
    </source>
</evidence>
<dbReference type="InterPro" id="IPR034136">
    <property type="entry name" value="TOPRIM_Topo6A/Spo11"/>
</dbReference>
<gene>
    <name evidence="14" type="ORF">WHR41_09028</name>
</gene>
<sequence length="412" mass="45477">MAQELAEASTVFDEKSDASDPETPYTRIEPSIRSLVARPPGGNAIDTAIQGTVISKIESIFEAMVDVLLKERGQLFLVLTSRPGLQIPQGIVIDTASPSRHAQHICFPGRDENEAWRLAVVTRILELIHEAVRNNITISKRDIYYRDPALFGRQSNVDKYVDTIACTFGVPRSALQVTAAAKGLVAGALSFCRRNGDVVDVSGDIEGILVPNMNDILSINVTRVEWILVIEKEATFRSIAASNAWKTLSTHGVMITAKGYPDIATRSMLSLLSNPSPRNGFRSPPVHGMMDFDPDGIAIYSTYKHGSKCTAHEPDELQLPQMKWLGLSCDHMLRNADSCAEQGLLTLSLRDRKKAQKMLEWKALANEDDLQTSLRSMLMLNLKGELQILDAVPDGMSNLLRCGLPKREVPWV</sequence>
<reference evidence="14 15" key="1">
    <citation type="journal article" date="2020" name="Microbiol. Resour. Announc.">
        <title>Draft Genome Sequence of a Cladosporium Species Isolated from the Mesophotic Ascidian Didemnum maculosum.</title>
        <authorList>
            <person name="Gioti A."/>
            <person name="Siaperas R."/>
            <person name="Nikolaivits E."/>
            <person name="Le Goff G."/>
            <person name="Ouazzani J."/>
            <person name="Kotoulas G."/>
            <person name="Topakas E."/>
        </authorList>
    </citation>
    <scope>NUCLEOTIDE SEQUENCE [LARGE SCALE GENOMIC DNA]</scope>
    <source>
        <strain evidence="14 15">TM138-S3</strain>
    </source>
</reference>
<dbReference type="GO" id="GO:0000706">
    <property type="term" value="P:meiotic DNA double-strand break processing"/>
    <property type="evidence" value="ECO:0007669"/>
    <property type="project" value="TreeGrafter"/>
</dbReference>
<organism evidence="14 15">
    <name type="scientific">Cladosporium halotolerans</name>
    <dbReference type="NCBI Taxonomy" id="1052096"/>
    <lineage>
        <taxon>Eukaryota</taxon>
        <taxon>Fungi</taxon>
        <taxon>Dikarya</taxon>
        <taxon>Ascomycota</taxon>
        <taxon>Pezizomycotina</taxon>
        <taxon>Dothideomycetes</taxon>
        <taxon>Dothideomycetidae</taxon>
        <taxon>Cladosporiales</taxon>
        <taxon>Cladosporiaceae</taxon>
        <taxon>Cladosporium</taxon>
    </lineage>
</organism>
<dbReference type="GO" id="GO:0003918">
    <property type="term" value="F:DNA topoisomerase type II (double strand cut, ATP-hydrolyzing) activity"/>
    <property type="evidence" value="ECO:0007669"/>
    <property type="project" value="UniProtKB-UniRule"/>
</dbReference>
<comment type="caution">
    <text evidence="14">The sequence shown here is derived from an EMBL/GenBank/DDBJ whole genome shotgun (WGS) entry which is preliminary data.</text>
</comment>
<evidence type="ECO:0000256" key="7">
    <source>
        <dbReference type="ARBA" id="ARBA00023029"/>
    </source>
</evidence>
<dbReference type="Gene3D" id="1.10.10.10">
    <property type="entry name" value="Winged helix-like DNA-binding domain superfamily/Winged helix DNA-binding domain"/>
    <property type="match status" value="1"/>
</dbReference>
<dbReference type="CDD" id="cd00223">
    <property type="entry name" value="TOPRIM_TopoIIB_SPO"/>
    <property type="match status" value="1"/>
</dbReference>
<evidence type="ECO:0000256" key="8">
    <source>
        <dbReference type="ARBA" id="ARBA00023125"/>
    </source>
</evidence>
<dbReference type="InterPro" id="IPR013049">
    <property type="entry name" value="Spo11/TopoVI_A_N"/>
</dbReference>
<evidence type="ECO:0000313" key="14">
    <source>
        <dbReference type="EMBL" id="KAL1582156.1"/>
    </source>
</evidence>
<evidence type="ECO:0000259" key="12">
    <source>
        <dbReference type="Pfam" id="PF04406"/>
    </source>
</evidence>
<dbReference type="InterPro" id="IPR036078">
    <property type="entry name" value="Spo11/TopoVI_A_sf"/>
</dbReference>